<dbReference type="EMBL" id="JADOES010000045">
    <property type="protein sequence ID" value="MBT9317384.1"/>
    <property type="molecule type" value="Genomic_DNA"/>
</dbReference>
<accession>A0A947DJN0</accession>
<keyword evidence="2" id="KW-1185">Reference proteome</keyword>
<organism evidence="1 2">
    <name type="scientific">Leptothoe spongobia TAU-MAC 1115</name>
    <dbReference type="NCBI Taxonomy" id="1967444"/>
    <lineage>
        <taxon>Bacteria</taxon>
        <taxon>Bacillati</taxon>
        <taxon>Cyanobacteriota</taxon>
        <taxon>Cyanophyceae</taxon>
        <taxon>Nodosilineales</taxon>
        <taxon>Cymatolegaceae</taxon>
        <taxon>Leptothoe</taxon>
        <taxon>Leptothoe spongobia</taxon>
    </lineage>
</organism>
<protein>
    <submittedName>
        <fullName evidence="1">Uncharacterized protein</fullName>
    </submittedName>
</protein>
<dbReference type="Gene3D" id="3.50.50.60">
    <property type="entry name" value="FAD/NAD(P)-binding domain"/>
    <property type="match status" value="1"/>
</dbReference>
<proteinExistence type="predicted"/>
<reference evidence="1" key="1">
    <citation type="submission" date="2020-11" db="EMBL/GenBank/DDBJ databases">
        <authorList>
            <person name="Konstantinou D."/>
            <person name="Gkelis S."/>
            <person name="Popin R."/>
            <person name="Fewer D."/>
            <person name="Sivonen K."/>
        </authorList>
    </citation>
    <scope>NUCLEOTIDE SEQUENCE</scope>
    <source>
        <strain evidence="1">TAU-MAC 1115</strain>
    </source>
</reference>
<name>A0A947DJN0_9CYAN</name>
<sequence>MPFQNNYANLVVEKPQSHTRLIRDYDGANKDFDIIIIGSGMGGGILADDLADRLGTSNPVRALAGLALRLSKHLG</sequence>
<gene>
    <name evidence="1" type="ORF">IXB50_18335</name>
</gene>
<dbReference type="Proteomes" id="UP000717364">
    <property type="component" value="Unassembled WGS sequence"/>
</dbReference>
<dbReference type="AlphaFoldDB" id="A0A947DJN0"/>
<dbReference type="InterPro" id="IPR036188">
    <property type="entry name" value="FAD/NAD-bd_sf"/>
</dbReference>
<dbReference type="RefSeq" id="WP_215610450.1">
    <property type="nucleotide sequence ID" value="NZ_JADOES010000045.1"/>
</dbReference>
<evidence type="ECO:0000313" key="2">
    <source>
        <dbReference type="Proteomes" id="UP000717364"/>
    </source>
</evidence>
<evidence type="ECO:0000313" key="1">
    <source>
        <dbReference type="EMBL" id="MBT9317384.1"/>
    </source>
</evidence>
<comment type="caution">
    <text evidence="1">The sequence shown here is derived from an EMBL/GenBank/DDBJ whole genome shotgun (WGS) entry which is preliminary data.</text>
</comment>
<reference evidence="1" key="2">
    <citation type="journal article" date="2021" name="Mar. Drugs">
        <title>Genome Reduction and Secondary Metabolism of the Marine Sponge-Associated Cyanobacterium Leptothoe.</title>
        <authorList>
            <person name="Konstantinou D."/>
            <person name="Popin R.V."/>
            <person name="Fewer D.P."/>
            <person name="Sivonen K."/>
            <person name="Gkelis S."/>
        </authorList>
    </citation>
    <scope>NUCLEOTIDE SEQUENCE</scope>
    <source>
        <strain evidence="1">TAU-MAC 1115</strain>
    </source>
</reference>